<evidence type="ECO:0000256" key="2">
    <source>
        <dbReference type="SAM" id="SignalP"/>
    </source>
</evidence>
<dbReference type="Proteomes" id="UP000625316">
    <property type="component" value="Unassembled WGS sequence"/>
</dbReference>
<feature type="chain" id="PRO_5036818307" evidence="2">
    <location>
        <begin position="20"/>
        <end position="225"/>
    </location>
</feature>
<comment type="caution">
    <text evidence="3">The sequence shown here is derived from an EMBL/GenBank/DDBJ whole genome shotgun (WGS) entry which is preliminary data.</text>
</comment>
<feature type="signal peptide" evidence="2">
    <location>
        <begin position="1"/>
        <end position="19"/>
    </location>
</feature>
<feature type="compositionally biased region" description="Polar residues" evidence="1">
    <location>
        <begin position="42"/>
        <end position="62"/>
    </location>
</feature>
<dbReference type="EMBL" id="JADEXQ010000035">
    <property type="protein sequence ID" value="MBE9030389.1"/>
    <property type="molecule type" value="Genomic_DNA"/>
</dbReference>
<feature type="region of interest" description="Disordered" evidence="1">
    <location>
        <begin position="21"/>
        <end position="62"/>
    </location>
</feature>
<evidence type="ECO:0000313" key="3">
    <source>
        <dbReference type="EMBL" id="MBE9030389.1"/>
    </source>
</evidence>
<keyword evidence="2" id="KW-0732">Signal</keyword>
<feature type="compositionally biased region" description="Polar residues" evidence="1">
    <location>
        <begin position="21"/>
        <end position="34"/>
    </location>
</feature>
<proteinExistence type="predicted"/>
<dbReference type="AlphaFoldDB" id="A0A928VQR5"/>
<protein>
    <submittedName>
        <fullName evidence="3">Uncharacterized protein</fullName>
    </submittedName>
</protein>
<reference evidence="3" key="1">
    <citation type="submission" date="2020-10" db="EMBL/GenBank/DDBJ databases">
        <authorList>
            <person name="Castelo-Branco R."/>
            <person name="Eusebio N."/>
            <person name="Adriana R."/>
            <person name="Vieira A."/>
            <person name="Brugerolle De Fraissinette N."/>
            <person name="Rezende De Castro R."/>
            <person name="Schneider M.P."/>
            <person name="Vasconcelos V."/>
            <person name="Leao P.N."/>
        </authorList>
    </citation>
    <scope>NUCLEOTIDE SEQUENCE</scope>
    <source>
        <strain evidence="3">LEGE 11480</strain>
    </source>
</reference>
<evidence type="ECO:0000313" key="4">
    <source>
        <dbReference type="Proteomes" id="UP000625316"/>
    </source>
</evidence>
<gene>
    <name evidence="3" type="ORF">IQ266_11665</name>
</gene>
<keyword evidence="4" id="KW-1185">Reference proteome</keyword>
<dbReference type="RefSeq" id="WP_264325215.1">
    <property type="nucleotide sequence ID" value="NZ_JADEXQ010000035.1"/>
</dbReference>
<evidence type="ECO:0000256" key="1">
    <source>
        <dbReference type="SAM" id="MobiDB-lite"/>
    </source>
</evidence>
<name>A0A928VQR5_9CYAN</name>
<sequence length="225" mass="25026">MQRVFTALWLGITILGLSACSSTSPQGNRTSLIETSPIPPNSKAQTSKPQQGKSPTAKPQRTLQHRHFVAVCQGQGVPEAPPYDQTQAGTGQVRLTSMIAPTAKAAFRPDLNYWPSRESDNLSPVSVVACIQENMKAKLLEQCEYRKSGQTAFSIKRYRSELTVTLRSANTAQPIAKKVFVKEAKPCPPLKFMTQGERRPKPEDYVKSPRFEFGQKIKSWAQTYL</sequence>
<accession>A0A928VQR5</accession>
<organism evidence="3 4">
    <name type="scientific">Romeriopsis navalis LEGE 11480</name>
    <dbReference type="NCBI Taxonomy" id="2777977"/>
    <lineage>
        <taxon>Bacteria</taxon>
        <taxon>Bacillati</taxon>
        <taxon>Cyanobacteriota</taxon>
        <taxon>Cyanophyceae</taxon>
        <taxon>Leptolyngbyales</taxon>
        <taxon>Leptolyngbyaceae</taxon>
        <taxon>Romeriopsis</taxon>
        <taxon>Romeriopsis navalis</taxon>
    </lineage>
</organism>
<dbReference type="PROSITE" id="PS51257">
    <property type="entry name" value="PROKAR_LIPOPROTEIN"/>
    <property type="match status" value="1"/>
</dbReference>